<organism evidence="6">
    <name type="scientific">hydrothermal vent metagenome</name>
    <dbReference type="NCBI Taxonomy" id="652676"/>
    <lineage>
        <taxon>unclassified sequences</taxon>
        <taxon>metagenomes</taxon>
        <taxon>ecological metagenomes</taxon>
    </lineage>
</organism>
<evidence type="ECO:0000256" key="1">
    <source>
        <dbReference type="ARBA" id="ARBA00004127"/>
    </source>
</evidence>
<dbReference type="GO" id="GO:0016740">
    <property type="term" value="F:transferase activity"/>
    <property type="evidence" value="ECO:0007669"/>
    <property type="project" value="UniProtKB-ARBA"/>
</dbReference>
<comment type="subcellular location">
    <subcellularLocation>
        <location evidence="1">Endomembrane system</location>
        <topology evidence="1">Multi-pass membrane protein</topology>
    </subcellularLocation>
</comment>
<dbReference type="PANTHER" id="PTHR12714">
    <property type="entry name" value="PROTEIN-S ISOPRENYLCYSTEINE O-METHYLTRANSFERASE"/>
    <property type="match status" value="1"/>
</dbReference>
<evidence type="ECO:0000256" key="5">
    <source>
        <dbReference type="SAM" id="Phobius"/>
    </source>
</evidence>
<protein>
    <submittedName>
        <fullName evidence="6">Uncharacterized protein</fullName>
    </submittedName>
</protein>
<sequence>MPFHPMGGMFMLAKQQRDTAMKWIDLPPVWLFVFAVMVWAQATYFPMGLYFGDGWPDFIGGLMVGAGLVLMGLAFYEFRRARTTVVPHMEASALITSGIFKRTRNPIYLGDALVLAGLCLRWDAVLSLALVPVFVWVIEKRFIIPEEDRLRRKFRADFARYCEKTRRWV</sequence>
<name>A0A3B0R8I8_9ZZZZ</name>
<keyword evidence="4 5" id="KW-0472">Membrane</keyword>
<dbReference type="Pfam" id="PF04191">
    <property type="entry name" value="PEMT"/>
    <property type="match status" value="1"/>
</dbReference>
<dbReference type="EMBL" id="UOEG01000036">
    <property type="protein sequence ID" value="VAV88782.1"/>
    <property type="molecule type" value="Genomic_DNA"/>
</dbReference>
<dbReference type="Gene3D" id="1.20.120.1630">
    <property type="match status" value="1"/>
</dbReference>
<evidence type="ECO:0000256" key="3">
    <source>
        <dbReference type="ARBA" id="ARBA00022989"/>
    </source>
</evidence>
<accession>A0A3B0R8I8</accession>
<reference evidence="6" key="1">
    <citation type="submission" date="2018-06" db="EMBL/GenBank/DDBJ databases">
        <authorList>
            <person name="Zhirakovskaya E."/>
        </authorList>
    </citation>
    <scope>NUCLEOTIDE SEQUENCE</scope>
</reference>
<feature type="transmembrane region" description="Helical" evidence="5">
    <location>
        <begin position="58"/>
        <end position="76"/>
    </location>
</feature>
<dbReference type="InterPro" id="IPR007318">
    <property type="entry name" value="Phopholipid_MeTrfase"/>
</dbReference>
<dbReference type="GO" id="GO:0012505">
    <property type="term" value="C:endomembrane system"/>
    <property type="evidence" value="ECO:0007669"/>
    <property type="project" value="UniProtKB-SubCell"/>
</dbReference>
<evidence type="ECO:0000313" key="6">
    <source>
        <dbReference type="EMBL" id="VAV88782.1"/>
    </source>
</evidence>
<dbReference type="AlphaFoldDB" id="A0A3B0R8I8"/>
<keyword evidence="2 5" id="KW-0812">Transmembrane</keyword>
<gene>
    <name evidence="6" type="ORF">MNBD_ALPHA07-1294</name>
</gene>
<proteinExistence type="predicted"/>
<dbReference type="PANTHER" id="PTHR12714:SF24">
    <property type="entry name" value="SLR1182 PROTEIN"/>
    <property type="match status" value="1"/>
</dbReference>
<evidence type="ECO:0000256" key="4">
    <source>
        <dbReference type="ARBA" id="ARBA00023136"/>
    </source>
</evidence>
<evidence type="ECO:0000256" key="2">
    <source>
        <dbReference type="ARBA" id="ARBA00022692"/>
    </source>
</evidence>
<keyword evidence="3 5" id="KW-1133">Transmembrane helix</keyword>